<reference evidence="2 3" key="1">
    <citation type="submission" date="2007-09" db="EMBL/GenBank/DDBJ databases">
        <title>Draft genome sequence of Peptostreptococcus micros (ATCC 33270).</title>
        <authorList>
            <person name="Sudarsanam P."/>
            <person name="Ley R."/>
            <person name="Guruge J."/>
            <person name="Turnbaugh P.J."/>
            <person name="Mahowald M."/>
            <person name="Liep D."/>
            <person name="Gordon J."/>
        </authorList>
    </citation>
    <scope>NUCLEOTIDE SEQUENCE [LARGE SCALE GENOMIC DNA]</scope>
    <source>
        <strain evidence="2 3">ATCC 33270</strain>
    </source>
</reference>
<evidence type="ECO:0000256" key="1">
    <source>
        <dbReference type="SAM" id="Phobius"/>
    </source>
</evidence>
<dbReference type="AlphaFoldDB" id="A8SMB7"/>
<evidence type="ECO:0000313" key="2">
    <source>
        <dbReference type="EMBL" id="EDP23463.1"/>
    </source>
</evidence>
<feature type="transmembrane region" description="Helical" evidence="1">
    <location>
        <begin position="169"/>
        <end position="189"/>
    </location>
</feature>
<evidence type="ECO:0000313" key="3">
    <source>
        <dbReference type="Proteomes" id="UP000003162"/>
    </source>
</evidence>
<feature type="transmembrane region" description="Helical" evidence="1">
    <location>
        <begin position="123"/>
        <end position="140"/>
    </location>
</feature>
<organism evidence="2 3">
    <name type="scientific">Parvimonas micra ATCC 33270</name>
    <dbReference type="NCBI Taxonomy" id="411465"/>
    <lineage>
        <taxon>Bacteria</taxon>
        <taxon>Bacillati</taxon>
        <taxon>Bacillota</taxon>
        <taxon>Tissierellia</taxon>
        <taxon>Tissierellales</taxon>
        <taxon>Peptoniphilaceae</taxon>
        <taxon>Parvimonas</taxon>
    </lineage>
</organism>
<keyword evidence="1" id="KW-0472">Membrane</keyword>
<keyword evidence="1" id="KW-1133">Transmembrane helix</keyword>
<name>A8SMB7_9FIRM</name>
<dbReference type="RefSeq" id="WP_004833198.1">
    <property type="nucleotide sequence ID" value="NZ_DS483518.1"/>
</dbReference>
<feature type="transmembrane region" description="Helical" evidence="1">
    <location>
        <begin position="93"/>
        <end position="111"/>
    </location>
</feature>
<sequence length="385" mass="46040">MDNNEYKINWKEIISFVLFCIALQLYQSNINIIHIITKFIILGLLIVWFDDYLKLISSTIKLTKKIRNKKYFFVTEKGYISDIIKRRMLSKKFCIIIYIMSLIISIFIIFIKPNIIKNIFFNYIYIILLLIASFSIIVFFKNYLTNFLYYLIPWIIVIETIKYENIKLIIIFLTIALISYSILTLLWPIYSLRKISSKTWLFGFLVTFLVTIVFEYIFKFYINEKVQSELFFNYYLVELLEQQTLPSEVVRFLKDNPNLLNKFEKILISYELNEIYSKISLIRFLILSSYSIGKIVIDLKIKLGELKAKDIYNKIRKSENVQYSDLRDCIFYGGKEYEDKIFTNTSFESIISKKESNFKKCDEATYFKIINKLGDSLLNFFKKFI</sequence>
<dbReference type="HOGENOM" id="CLU_705783_0_0_9"/>
<proteinExistence type="predicted"/>
<feature type="transmembrane region" description="Helical" evidence="1">
    <location>
        <begin position="32"/>
        <end position="49"/>
    </location>
</feature>
<keyword evidence="1" id="KW-0812">Transmembrane</keyword>
<protein>
    <submittedName>
        <fullName evidence="2">Uncharacterized protein</fullName>
    </submittedName>
</protein>
<dbReference type="GeneID" id="93385482"/>
<feature type="transmembrane region" description="Helical" evidence="1">
    <location>
        <begin position="147"/>
        <end position="163"/>
    </location>
</feature>
<dbReference type="eggNOG" id="ENOG5033UYE">
    <property type="taxonomic scope" value="Bacteria"/>
</dbReference>
<gene>
    <name evidence="2" type="ORF">PEPMIC_01268</name>
</gene>
<accession>A8SMB7</accession>
<dbReference type="Proteomes" id="UP000003162">
    <property type="component" value="Unassembled WGS sequence"/>
</dbReference>
<comment type="caution">
    <text evidence="2">The sequence shown here is derived from an EMBL/GenBank/DDBJ whole genome shotgun (WGS) entry which is preliminary data.</text>
</comment>
<feature type="transmembrane region" description="Helical" evidence="1">
    <location>
        <begin position="201"/>
        <end position="222"/>
    </location>
</feature>
<reference evidence="2 3" key="2">
    <citation type="submission" date="2007-09" db="EMBL/GenBank/DDBJ databases">
        <authorList>
            <person name="Fulton L."/>
            <person name="Clifton S."/>
            <person name="Fulton B."/>
            <person name="Xu J."/>
            <person name="Minx P."/>
            <person name="Pepin K.H."/>
            <person name="Johnson M."/>
            <person name="Thiruvilangam P."/>
            <person name="Bhonagiri V."/>
            <person name="Nash W.E."/>
            <person name="Mardis E.R."/>
            <person name="Wilson R.K."/>
        </authorList>
    </citation>
    <scope>NUCLEOTIDE SEQUENCE [LARGE SCALE GENOMIC DNA]</scope>
    <source>
        <strain evidence="2 3">ATCC 33270</strain>
    </source>
</reference>
<dbReference type="EMBL" id="ABEE02000017">
    <property type="protein sequence ID" value="EDP23463.1"/>
    <property type="molecule type" value="Genomic_DNA"/>
</dbReference>